<organism evidence="3 4">
    <name type="scientific">Coraliomargarita akajimensis (strain DSM 45221 / IAM 15411 / JCM 23193 / KCTC 12865 / 04OKA010-24)</name>
    <dbReference type="NCBI Taxonomy" id="583355"/>
    <lineage>
        <taxon>Bacteria</taxon>
        <taxon>Pseudomonadati</taxon>
        <taxon>Verrucomicrobiota</taxon>
        <taxon>Opitutia</taxon>
        <taxon>Puniceicoccales</taxon>
        <taxon>Coraliomargaritaceae</taxon>
        <taxon>Coraliomargarita</taxon>
    </lineage>
</organism>
<accession>D5EP05</accession>
<sequence>MKGPLLIATSIALSAFNLSADEDGFHQYKAWGSGPDAPLIPGTEFGVHQDDRPQPERVRPGAYVAHGSKQAPEDAIILFDGTSLDAFGKTEWTIENGSIIAGKGNLQTRQAFGDCQLHIEWRTPDPKLAADKPSSMGNSGIFFMWRYELQIFDSYSCQIYADGSAGAIYGQTPPLVNACRQPGEWQSFDIYFKAPIFEGDKLAEHGRITVWHNGVLIQHDTEILGKTMHRKPPLIEAHAARLPLALQGHQSPVAFRNIWIRALD</sequence>
<feature type="chain" id="PRO_5003071323" description="3-keto-alpha-glucoside-1,2-lyase/3-keto-2-hydroxy-glucal hydratase domain-containing protein" evidence="1">
    <location>
        <begin position="21"/>
        <end position="264"/>
    </location>
</feature>
<dbReference type="eggNOG" id="COG3291">
    <property type="taxonomic scope" value="Bacteria"/>
</dbReference>
<protein>
    <recommendedName>
        <fullName evidence="2">3-keto-alpha-glucoside-1,2-lyase/3-keto-2-hydroxy-glucal hydratase domain-containing protein</fullName>
    </recommendedName>
</protein>
<evidence type="ECO:0000313" key="3">
    <source>
        <dbReference type="EMBL" id="ADE53664.1"/>
    </source>
</evidence>
<evidence type="ECO:0000259" key="2">
    <source>
        <dbReference type="Pfam" id="PF06439"/>
    </source>
</evidence>
<dbReference type="OrthoDB" id="176168at2"/>
<feature type="signal peptide" evidence="1">
    <location>
        <begin position="1"/>
        <end position="20"/>
    </location>
</feature>
<dbReference type="AlphaFoldDB" id="D5EP05"/>
<dbReference type="RefSeq" id="WP_013042388.1">
    <property type="nucleotide sequence ID" value="NC_014008.1"/>
</dbReference>
<dbReference type="Gene3D" id="2.60.120.560">
    <property type="entry name" value="Exo-inulinase, domain 1"/>
    <property type="match status" value="1"/>
</dbReference>
<gene>
    <name evidence="3" type="ordered locus">Caka_0639</name>
</gene>
<keyword evidence="1" id="KW-0732">Signal</keyword>
<evidence type="ECO:0000256" key="1">
    <source>
        <dbReference type="SAM" id="SignalP"/>
    </source>
</evidence>
<keyword evidence="4" id="KW-1185">Reference proteome</keyword>
<dbReference type="STRING" id="583355.Caka_0639"/>
<dbReference type="Proteomes" id="UP000000925">
    <property type="component" value="Chromosome"/>
</dbReference>
<proteinExistence type="predicted"/>
<dbReference type="Pfam" id="PF06439">
    <property type="entry name" value="3keto-disac_hyd"/>
    <property type="match status" value="1"/>
</dbReference>
<dbReference type="EMBL" id="CP001998">
    <property type="protein sequence ID" value="ADE53664.1"/>
    <property type="molecule type" value="Genomic_DNA"/>
</dbReference>
<reference evidence="3 4" key="1">
    <citation type="journal article" date="2010" name="Stand. Genomic Sci.">
        <title>Complete genome sequence of Coraliomargarita akajimensis type strain (04OKA010-24).</title>
        <authorList>
            <person name="Mavromatis K."/>
            <person name="Abt B."/>
            <person name="Brambilla E."/>
            <person name="Lapidus A."/>
            <person name="Copeland A."/>
            <person name="Deshpande S."/>
            <person name="Nolan M."/>
            <person name="Lucas S."/>
            <person name="Tice H."/>
            <person name="Cheng J.F."/>
            <person name="Han C."/>
            <person name="Detter J.C."/>
            <person name="Woyke T."/>
            <person name="Goodwin L."/>
            <person name="Pitluck S."/>
            <person name="Held B."/>
            <person name="Brettin T."/>
            <person name="Tapia R."/>
            <person name="Ivanova N."/>
            <person name="Mikhailova N."/>
            <person name="Pati A."/>
            <person name="Liolios K."/>
            <person name="Chen A."/>
            <person name="Palaniappan K."/>
            <person name="Land M."/>
            <person name="Hauser L."/>
            <person name="Chang Y.J."/>
            <person name="Jeffries C.D."/>
            <person name="Rohde M."/>
            <person name="Goker M."/>
            <person name="Bristow J."/>
            <person name="Eisen J.A."/>
            <person name="Markowitz V."/>
            <person name="Hugenholtz P."/>
            <person name="Klenk H.P."/>
            <person name="Kyrpides N.C."/>
        </authorList>
    </citation>
    <scope>NUCLEOTIDE SEQUENCE [LARGE SCALE GENOMIC DNA]</scope>
    <source>
        <strain evidence="4">DSM 45221 / IAM 15411 / JCM 23193 / KCTC 12865</strain>
    </source>
</reference>
<dbReference type="HOGENOM" id="CLU_067540_0_0_0"/>
<feature type="domain" description="3-keto-alpha-glucoside-1,2-lyase/3-keto-2-hydroxy-glucal hydratase" evidence="2">
    <location>
        <begin position="75"/>
        <end position="261"/>
    </location>
</feature>
<dbReference type="InterPro" id="IPR010496">
    <property type="entry name" value="AL/BT2_dom"/>
</dbReference>
<evidence type="ECO:0000313" key="4">
    <source>
        <dbReference type="Proteomes" id="UP000000925"/>
    </source>
</evidence>
<dbReference type="GO" id="GO:0016787">
    <property type="term" value="F:hydrolase activity"/>
    <property type="evidence" value="ECO:0007669"/>
    <property type="project" value="InterPro"/>
</dbReference>
<dbReference type="KEGG" id="caa:Caka_0639"/>
<name>D5EP05_CORAD</name>